<dbReference type="InterPro" id="IPR051604">
    <property type="entry name" value="Ergot_Alk_Oxidoreductase"/>
</dbReference>
<dbReference type="InterPro" id="IPR016040">
    <property type="entry name" value="NAD(P)-bd_dom"/>
</dbReference>
<dbReference type="SUPFAM" id="SSF51735">
    <property type="entry name" value="NAD(P)-binding Rossmann-fold domains"/>
    <property type="match status" value="1"/>
</dbReference>
<evidence type="ECO:0000259" key="1">
    <source>
        <dbReference type="Pfam" id="PF13460"/>
    </source>
</evidence>
<comment type="caution">
    <text evidence="2">The sequence shown here is derived from an EMBL/GenBank/DDBJ whole genome shotgun (WGS) entry which is preliminary data.</text>
</comment>
<dbReference type="PANTHER" id="PTHR43162">
    <property type="match status" value="1"/>
</dbReference>
<keyword evidence="3" id="KW-1185">Reference proteome</keyword>
<protein>
    <submittedName>
        <fullName evidence="2">NAD-dependent epimerase</fullName>
    </submittedName>
</protein>
<organism evidence="2 3">
    <name type="scientific">Rhodococcoides kyotonense</name>
    <dbReference type="NCBI Taxonomy" id="398843"/>
    <lineage>
        <taxon>Bacteria</taxon>
        <taxon>Bacillati</taxon>
        <taxon>Actinomycetota</taxon>
        <taxon>Actinomycetes</taxon>
        <taxon>Mycobacteriales</taxon>
        <taxon>Nocardiaceae</taxon>
        <taxon>Rhodococcoides</taxon>
    </lineage>
</organism>
<dbReference type="PANTHER" id="PTHR43162:SF1">
    <property type="entry name" value="PRESTALK A DIFFERENTIATION PROTEIN A"/>
    <property type="match status" value="1"/>
</dbReference>
<reference evidence="2 3" key="1">
    <citation type="submission" date="2016-03" db="EMBL/GenBank/DDBJ databases">
        <title>Genome sequence of Rhodococcus kyotonensis KB10.</title>
        <authorList>
            <person name="Jeong H."/>
            <person name="Hong C.E."/>
            <person name="Jo S.H."/>
            <person name="Park J.M."/>
        </authorList>
    </citation>
    <scope>NUCLEOTIDE SEQUENCE [LARGE SCALE GENOMIC DNA]</scope>
    <source>
        <strain evidence="2 3">KB10</strain>
    </source>
</reference>
<accession>A0A177Y6Z4</accession>
<dbReference type="Proteomes" id="UP000077519">
    <property type="component" value="Unassembled WGS sequence"/>
</dbReference>
<evidence type="ECO:0000313" key="3">
    <source>
        <dbReference type="Proteomes" id="UP000077519"/>
    </source>
</evidence>
<dbReference type="EMBL" id="LVHI01000040">
    <property type="protein sequence ID" value="OAK51251.1"/>
    <property type="molecule type" value="Genomic_DNA"/>
</dbReference>
<dbReference type="RefSeq" id="WP_068431949.1">
    <property type="nucleotide sequence ID" value="NZ_LVHI01000040.1"/>
</dbReference>
<evidence type="ECO:0000313" key="2">
    <source>
        <dbReference type="EMBL" id="OAK51251.1"/>
    </source>
</evidence>
<sequence length="405" mass="43259">MNILVTGASGYIGSRLIASLLAAGDSVCAASRTPETLDAFDWRDRVDTVELDAGDPLSLKSAFREAGPVDVAYYLVHGIGEADYRTQDTSAARHFGEAASAAGVRRIVYLGGFVPDDEELSEHLAGRADVGRALAVDDVEVVWLKAAIVIGAGSTSYEMLRYLADRLPILPLPDWLDHPVQPIAVDDVLFYLLASRSTVPAGAYDIGGPDTVPYRDLLFAYVDAAGLTRIGVPTPGVPTSLAGRVIGKIIPVPDGLAEDLVESLHNTMTTSENRIRDIAGEPDGGLTTIEDAMRRSVRGSVGTPPGVAALKDPLRLANTDAAWSGGDALGIRRYGVAASSRRTWSLLEALGARTLLYSWPVAAVVRTHLDVAQDVSERARSAMRRMMTARRTTKDRASHDRTGEV</sequence>
<dbReference type="InterPro" id="IPR036291">
    <property type="entry name" value="NAD(P)-bd_dom_sf"/>
</dbReference>
<dbReference type="Gene3D" id="3.40.50.720">
    <property type="entry name" value="NAD(P)-binding Rossmann-like Domain"/>
    <property type="match status" value="1"/>
</dbReference>
<name>A0A177Y6Z4_9NOCA</name>
<proteinExistence type="predicted"/>
<dbReference type="AlphaFoldDB" id="A0A177Y6Z4"/>
<feature type="domain" description="NAD(P)-binding" evidence="1">
    <location>
        <begin position="7"/>
        <end position="118"/>
    </location>
</feature>
<gene>
    <name evidence="2" type="ORF">A3K89_13675</name>
</gene>
<dbReference type="Pfam" id="PF13460">
    <property type="entry name" value="NAD_binding_10"/>
    <property type="match status" value="1"/>
</dbReference>